<dbReference type="SUPFAM" id="SSF55816">
    <property type="entry name" value="5'-nucleotidase (syn. UDP-sugar hydrolase), C-terminal domain"/>
    <property type="match status" value="1"/>
</dbReference>
<sequence length="465" mass="53073">MKENIFVYFTSDLHSHFENWPKIMQYLSQKKEDRLRNNEAYFLFDNGDHLDRVHPITEASLGKDNVALLNQANYDAITLGNNEGITLDYQDLFHLYDEAEFTVVCANLSSKNGVDPPWLKKSTILKTPSGIKVGLMGLTAPFYPFYNPLGWDIEDPMLVLEREIVTLKENADIVILLSHLGIDQDEDIANHFPMIDVIIGGHTHHLFRDTEQCNETVLTAAGKYGHYVGEIMFTWDHKSKELKHTEAHTVNIDHLEEDQQSRNVIEDQYKLARKVLSQPVASLSAPLEVDWFKETSIIHQLAKTLQTWTSADIAMMNAGMLLDSLPAGVVTRYDIHRICPHPINPCVVQLTGEKLLEVIRESITKRYINTKVKGFGFRGKIIGKMIFVGVEISTVLDENGEVHLESVKYNGEELYLDRIYTIATPDMFTFGHLSTEISRAKSKKFYMPEFIRDLLALAVKQFVQE</sequence>
<dbReference type="Pfam" id="PF02872">
    <property type="entry name" value="5_nucleotid_C"/>
    <property type="match status" value="1"/>
</dbReference>
<dbReference type="Pfam" id="PF00149">
    <property type="entry name" value="Metallophos"/>
    <property type="match status" value="1"/>
</dbReference>
<dbReference type="Gene3D" id="3.60.21.10">
    <property type="match status" value="1"/>
</dbReference>
<evidence type="ECO:0000313" key="5">
    <source>
        <dbReference type="EMBL" id="MCZ0703263.1"/>
    </source>
</evidence>
<keyword evidence="6" id="KW-1185">Reference proteome</keyword>
<dbReference type="PANTHER" id="PTHR11575">
    <property type="entry name" value="5'-NUCLEOTIDASE-RELATED"/>
    <property type="match status" value="1"/>
</dbReference>
<dbReference type="InterPro" id="IPR006179">
    <property type="entry name" value="5_nucleotidase/apyrase"/>
</dbReference>
<dbReference type="GO" id="GO:0009166">
    <property type="term" value="P:nucleotide catabolic process"/>
    <property type="evidence" value="ECO:0007669"/>
    <property type="project" value="InterPro"/>
</dbReference>
<comment type="similarity">
    <text evidence="2">Belongs to the 5'-nucleotidase family.</text>
</comment>
<accession>A0A9J6RCJ1</accession>
<organism evidence="5 6">
    <name type="scientific">Natronobacillus azotifigens</name>
    <dbReference type="NCBI Taxonomy" id="472978"/>
    <lineage>
        <taxon>Bacteria</taxon>
        <taxon>Bacillati</taxon>
        <taxon>Bacillota</taxon>
        <taxon>Bacilli</taxon>
        <taxon>Bacillales</taxon>
        <taxon>Bacillaceae</taxon>
        <taxon>Natronobacillus</taxon>
    </lineage>
</organism>
<dbReference type="GO" id="GO:0030288">
    <property type="term" value="C:outer membrane-bounded periplasmic space"/>
    <property type="evidence" value="ECO:0007669"/>
    <property type="project" value="TreeGrafter"/>
</dbReference>
<dbReference type="InterPro" id="IPR004843">
    <property type="entry name" value="Calcineurin-like_PHP"/>
</dbReference>
<comment type="caution">
    <text evidence="5">The sequence shown here is derived from an EMBL/GenBank/DDBJ whole genome shotgun (WGS) entry which is preliminary data.</text>
</comment>
<evidence type="ECO:0000313" key="6">
    <source>
        <dbReference type="Proteomes" id="UP001084197"/>
    </source>
</evidence>
<feature type="domain" description="Calcineurin-like phosphoesterase" evidence="3">
    <location>
        <begin position="7"/>
        <end position="205"/>
    </location>
</feature>
<dbReference type="GO" id="GO:0000166">
    <property type="term" value="F:nucleotide binding"/>
    <property type="evidence" value="ECO:0007669"/>
    <property type="project" value="UniProtKB-KW"/>
</dbReference>
<dbReference type="InterPro" id="IPR008334">
    <property type="entry name" value="5'-Nucleotdase_C"/>
</dbReference>
<dbReference type="InterPro" id="IPR011240">
    <property type="entry name" value="Pesterase_YunD"/>
</dbReference>
<dbReference type="CDD" id="cd00845">
    <property type="entry name" value="MPP_UshA_N_like"/>
    <property type="match status" value="1"/>
</dbReference>
<feature type="domain" description="5'-Nucleotidase C-terminal" evidence="4">
    <location>
        <begin position="289"/>
        <end position="427"/>
    </location>
</feature>
<evidence type="ECO:0000256" key="1">
    <source>
        <dbReference type="ARBA" id="ARBA00022729"/>
    </source>
</evidence>
<reference evidence="5" key="1">
    <citation type="submission" date="2022-11" db="EMBL/GenBank/DDBJ databases">
        <title>WGS of Natronobacillus azotifigens 24KS-1, an anaerobic diazotrophic haloalkaliphile from soda-rich habitats.</title>
        <authorList>
            <person name="Sorokin D.Y."/>
            <person name="Merkel A.Y."/>
        </authorList>
    </citation>
    <scope>NUCLEOTIDE SEQUENCE</scope>
    <source>
        <strain evidence="5">24KS-1</strain>
    </source>
</reference>
<dbReference type="GO" id="GO:0008768">
    <property type="term" value="F:UDP-sugar diphosphatase activity"/>
    <property type="evidence" value="ECO:0007669"/>
    <property type="project" value="TreeGrafter"/>
</dbReference>
<dbReference type="PRINTS" id="PR01607">
    <property type="entry name" value="APYRASEFAMLY"/>
</dbReference>
<evidence type="ECO:0000259" key="4">
    <source>
        <dbReference type="Pfam" id="PF02872"/>
    </source>
</evidence>
<keyword evidence="2 5" id="KW-0378">Hydrolase</keyword>
<dbReference type="GO" id="GO:0008253">
    <property type="term" value="F:5'-nucleotidase activity"/>
    <property type="evidence" value="ECO:0007669"/>
    <property type="project" value="TreeGrafter"/>
</dbReference>
<dbReference type="PANTHER" id="PTHR11575:SF23">
    <property type="entry name" value="5-NUCLEOTIDASE FAMILY PROTEIN"/>
    <property type="match status" value="1"/>
</dbReference>
<dbReference type="Gene3D" id="3.90.780.10">
    <property type="entry name" value="5'-Nucleotidase, C-terminal domain"/>
    <property type="match status" value="1"/>
</dbReference>
<dbReference type="SUPFAM" id="SSF56300">
    <property type="entry name" value="Metallo-dependent phosphatases"/>
    <property type="match status" value="1"/>
</dbReference>
<dbReference type="RefSeq" id="WP_268780035.1">
    <property type="nucleotide sequence ID" value="NZ_JAPRAT010000015.1"/>
</dbReference>
<name>A0A9J6RCJ1_9BACI</name>
<evidence type="ECO:0000256" key="2">
    <source>
        <dbReference type="RuleBase" id="RU362119"/>
    </source>
</evidence>
<proteinExistence type="inferred from homology"/>
<protein>
    <submittedName>
        <fullName evidence="5">Bifunctional UDP-sugar hydrolase/5'-nucleotidase</fullName>
    </submittedName>
</protein>
<dbReference type="InterPro" id="IPR029052">
    <property type="entry name" value="Metallo-depent_PP-like"/>
</dbReference>
<evidence type="ECO:0000259" key="3">
    <source>
        <dbReference type="Pfam" id="PF00149"/>
    </source>
</evidence>
<keyword evidence="2" id="KW-0547">Nucleotide-binding</keyword>
<dbReference type="Proteomes" id="UP001084197">
    <property type="component" value="Unassembled WGS sequence"/>
</dbReference>
<keyword evidence="1" id="KW-0732">Signal</keyword>
<dbReference type="AlphaFoldDB" id="A0A9J6RCJ1"/>
<gene>
    <name evidence="5" type="ORF">OWO01_08560</name>
</gene>
<dbReference type="PIRSF" id="PIRSF036361">
    <property type="entry name" value="YunD"/>
    <property type="match status" value="1"/>
</dbReference>
<dbReference type="InterPro" id="IPR036907">
    <property type="entry name" value="5'-Nucleotdase_C_sf"/>
</dbReference>
<dbReference type="EMBL" id="JAPRAT010000015">
    <property type="protein sequence ID" value="MCZ0703263.1"/>
    <property type="molecule type" value="Genomic_DNA"/>
</dbReference>